<evidence type="ECO:0000256" key="8">
    <source>
        <dbReference type="SAM" id="Phobius"/>
    </source>
</evidence>
<dbReference type="Gene3D" id="1.20.1250.20">
    <property type="entry name" value="MFS general substrate transporter like domains"/>
    <property type="match status" value="1"/>
</dbReference>
<feature type="region of interest" description="Disordered" evidence="7">
    <location>
        <begin position="416"/>
        <end position="443"/>
    </location>
</feature>
<proteinExistence type="predicted"/>
<evidence type="ECO:0000259" key="9">
    <source>
        <dbReference type="PROSITE" id="PS50850"/>
    </source>
</evidence>
<keyword evidence="2" id="KW-0813">Transport</keyword>
<dbReference type="Pfam" id="PF05977">
    <property type="entry name" value="MFS_3"/>
    <property type="match status" value="1"/>
</dbReference>
<keyword evidence="4 8" id="KW-0812">Transmembrane</keyword>
<comment type="subcellular location">
    <subcellularLocation>
        <location evidence="1">Cell membrane</location>
        <topology evidence="1">Multi-pass membrane protein</topology>
    </subcellularLocation>
</comment>
<dbReference type="SUPFAM" id="SSF103473">
    <property type="entry name" value="MFS general substrate transporter"/>
    <property type="match status" value="1"/>
</dbReference>
<feature type="transmembrane region" description="Helical" evidence="8">
    <location>
        <begin position="285"/>
        <end position="305"/>
    </location>
</feature>
<sequence length="443" mass="47074">MRSTFASLRFFNYRLWFAGALVANVGTWMQRVAQDWLVLTELSDNSGVAVGIVTGLQFLPMLLLSPFGGLLADRLPRRKLLIATQTALGVLAAGLGALVLSGHAQLWHVYVFALALGVVTALDNPVRQTFVAEMVPPASLPNAVGLNSASFNAARLIGPGVSGLLIAVVGPGWVFIINAVSFAATILSLTLMRKDELHALPHTSRGKGQIRDGFAYVRGRSDIMTIMVVVGVVGALGLNFQLTSALMATEVFDKGAGQYGILGSIMAIGSLSGALLAARRKRPRVRLVLGAAFAFGLTSGVMALMPTYELFALMTIPVGLTSLTMMTAANATVQMSTDPQFRGRVMSLYMMVFLGTTPIGAPLIGWVGETLGARWSIGVGAIASMVVALAATLWAKRSWHVEVTYRLRHRPHVSMVGPSERARSHEEATARLGASDAENVTGM</sequence>
<evidence type="ECO:0000256" key="5">
    <source>
        <dbReference type="ARBA" id="ARBA00022989"/>
    </source>
</evidence>
<evidence type="ECO:0000256" key="1">
    <source>
        <dbReference type="ARBA" id="ARBA00004651"/>
    </source>
</evidence>
<keyword evidence="6 8" id="KW-0472">Membrane</keyword>
<dbReference type="PANTHER" id="PTHR23513">
    <property type="entry name" value="INTEGRAL MEMBRANE EFFLUX PROTEIN-RELATED"/>
    <property type="match status" value="1"/>
</dbReference>
<evidence type="ECO:0000256" key="3">
    <source>
        <dbReference type="ARBA" id="ARBA00022475"/>
    </source>
</evidence>
<dbReference type="PROSITE" id="PS50850">
    <property type="entry name" value="MFS"/>
    <property type="match status" value="1"/>
</dbReference>
<feature type="domain" description="Major facilitator superfamily (MFS) profile" evidence="9">
    <location>
        <begin position="1"/>
        <end position="443"/>
    </location>
</feature>
<dbReference type="RefSeq" id="WP_139073436.1">
    <property type="nucleotide sequence ID" value="NZ_CP040899.1"/>
</dbReference>
<keyword evidence="5 8" id="KW-1133">Transmembrane helix</keyword>
<dbReference type="InterPro" id="IPR020846">
    <property type="entry name" value="MFS_dom"/>
</dbReference>
<feature type="transmembrane region" description="Helical" evidence="8">
    <location>
        <begin position="226"/>
        <end position="247"/>
    </location>
</feature>
<keyword evidence="11" id="KW-1185">Reference proteome</keyword>
<reference evidence="10 11" key="1">
    <citation type="submission" date="2019-05" db="EMBL/GenBank/DDBJ databases">
        <title>Georgenia *** sp. nov., and Georgenia *** sp. nov., isolated from the intestinal contents of plateau pika (Ochotona curzoniae) in the Qinghai-Tibet plateau of China.</title>
        <authorList>
            <person name="Tian Z."/>
        </authorList>
    </citation>
    <scope>NUCLEOTIDE SEQUENCE [LARGE SCALE GENOMIC DNA]</scope>
    <source>
        <strain evidence="10 11">Z294</strain>
    </source>
</reference>
<evidence type="ECO:0000313" key="11">
    <source>
        <dbReference type="Proteomes" id="UP000313948"/>
    </source>
</evidence>
<evidence type="ECO:0000256" key="7">
    <source>
        <dbReference type="SAM" id="MobiDB-lite"/>
    </source>
</evidence>
<dbReference type="CDD" id="cd06173">
    <property type="entry name" value="MFS_MefA_like"/>
    <property type="match status" value="1"/>
</dbReference>
<protein>
    <submittedName>
        <fullName evidence="10">MFS transporter</fullName>
    </submittedName>
</protein>
<dbReference type="InterPro" id="IPR036259">
    <property type="entry name" value="MFS_trans_sf"/>
</dbReference>
<feature type="transmembrane region" description="Helical" evidence="8">
    <location>
        <begin position="345"/>
        <end position="367"/>
    </location>
</feature>
<dbReference type="InterPro" id="IPR010290">
    <property type="entry name" value="TM_effector"/>
</dbReference>
<feature type="transmembrane region" description="Helical" evidence="8">
    <location>
        <begin position="80"/>
        <end position="100"/>
    </location>
</feature>
<dbReference type="Proteomes" id="UP000313948">
    <property type="component" value="Chromosome"/>
</dbReference>
<feature type="transmembrane region" description="Helical" evidence="8">
    <location>
        <begin position="373"/>
        <end position="395"/>
    </location>
</feature>
<gene>
    <name evidence="10" type="ORF">FE251_01735</name>
</gene>
<evidence type="ECO:0000313" key="10">
    <source>
        <dbReference type="EMBL" id="QDB78238.1"/>
    </source>
</evidence>
<feature type="transmembrane region" description="Helical" evidence="8">
    <location>
        <begin position="311"/>
        <end position="333"/>
    </location>
</feature>
<feature type="transmembrane region" description="Helical" evidence="8">
    <location>
        <begin position="49"/>
        <end position="68"/>
    </location>
</feature>
<feature type="transmembrane region" description="Helical" evidence="8">
    <location>
        <begin position="259"/>
        <end position="278"/>
    </location>
</feature>
<evidence type="ECO:0000256" key="6">
    <source>
        <dbReference type="ARBA" id="ARBA00023136"/>
    </source>
</evidence>
<feature type="compositionally biased region" description="Basic and acidic residues" evidence="7">
    <location>
        <begin position="420"/>
        <end position="429"/>
    </location>
</feature>
<evidence type="ECO:0000256" key="2">
    <source>
        <dbReference type="ARBA" id="ARBA00022448"/>
    </source>
</evidence>
<dbReference type="EMBL" id="CP040899">
    <property type="protein sequence ID" value="QDB78238.1"/>
    <property type="molecule type" value="Genomic_DNA"/>
</dbReference>
<name>A0ABX5VK96_9MICO</name>
<feature type="transmembrane region" description="Helical" evidence="8">
    <location>
        <begin position="12"/>
        <end position="29"/>
    </location>
</feature>
<evidence type="ECO:0000256" key="4">
    <source>
        <dbReference type="ARBA" id="ARBA00022692"/>
    </source>
</evidence>
<accession>A0ABX5VK96</accession>
<organism evidence="10 11">
    <name type="scientific">Georgenia wutianyii</name>
    <dbReference type="NCBI Taxonomy" id="2585135"/>
    <lineage>
        <taxon>Bacteria</taxon>
        <taxon>Bacillati</taxon>
        <taxon>Actinomycetota</taxon>
        <taxon>Actinomycetes</taxon>
        <taxon>Micrococcales</taxon>
        <taxon>Bogoriellaceae</taxon>
        <taxon>Georgenia</taxon>
    </lineage>
</organism>
<keyword evidence="3" id="KW-1003">Cell membrane</keyword>
<dbReference type="PANTHER" id="PTHR23513:SF11">
    <property type="entry name" value="STAPHYLOFERRIN A TRANSPORTER"/>
    <property type="match status" value="1"/>
</dbReference>